<dbReference type="NCBIfam" id="NF003417">
    <property type="entry name" value="PRK04813.1"/>
    <property type="match status" value="6"/>
</dbReference>
<evidence type="ECO:0000256" key="2">
    <source>
        <dbReference type="ARBA" id="ARBA00022553"/>
    </source>
</evidence>
<dbReference type="Gene3D" id="2.160.10.10">
    <property type="entry name" value="Hexapeptide repeat proteins"/>
    <property type="match status" value="3"/>
</dbReference>
<feature type="domain" description="Carrier" evidence="4">
    <location>
        <begin position="3990"/>
        <end position="4068"/>
    </location>
</feature>
<dbReference type="PANTHER" id="PTHR45527:SF1">
    <property type="entry name" value="FATTY ACID SYNTHASE"/>
    <property type="match status" value="1"/>
</dbReference>
<feature type="domain" description="Carrier" evidence="4">
    <location>
        <begin position="999"/>
        <end position="1077"/>
    </location>
</feature>
<dbReference type="PROSITE" id="PS00455">
    <property type="entry name" value="AMP_BINDING"/>
    <property type="match status" value="4"/>
</dbReference>
<keyword evidence="3" id="KW-0812">Transmembrane</keyword>
<keyword evidence="2" id="KW-0597">Phosphoprotein</keyword>
<dbReference type="InterPro" id="IPR025110">
    <property type="entry name" value="AMP-bd_C"/>
</dbReference>
<gene>
    <name evidence="5" type="ORF">OKA104_LOCUS21514</name>
</gene>
<name>A0A819EIJ9_9BILA</name>
<dbReference type="GO" id="GO:0031177">
    <property type="term" value="F:phosphopantetheine binding"/>
    <property type="evidence" value="ECO:0007669"/>
    <property type="project" value="TreeGrafter"/>
</dbReference>
<reference evidence="5" key="1">
    <citation type="submission" date="2021-02" db="EMBL/GenBank/DDBJ databases">
        <authorList>
            <person name="Nowell W R."/>
        </authorList>
    </citation>
    <scope>NUCLEOTIDE SEQUENCE</scope>
</reference>
<dbReference type="GO" id="GO:0047527">
    <property type="term" value="F:2,3-dihydroxybenzoate-serine ligase activity"/>
    <property type="evidence" value="ECO:0007669"/>
    <property type="project" value="TreeGrafter"/>
</dbReference>
<dbReference type="GO" id="GO:0043041">
    <property type="term" value="P:amino acid activation for nonribosomal peptide biosynthetic process"/>
    <property type="evidence" value="ECO:0007669"/>
    <property type="project" value="TreeGrafter"/>
</dbReference>
<dbReference type="CDD" id="cd05930">
    <property type="entry name" value="A_NRPS"/>
    <property type="match status" value="3"/>
</dbReference>
<dbReference type="SUPFAM" id="SSF52777">
    <property type="entry name" value="CoA-dependent acyltransferases"/>
    <property type="match status" value="14"/>
</dbReference>
<dbReference type="SUPFAM" id="SSF51161">
    <property type="entry name" value="Trimeric LpxA-like enzymes"/>
    <property type="match status" value="3"/>
</dbReference>
<dbReference type="InterPro" id="IPR011004">
    <property type="entry name" value="Trimer_LpxA-like_sf"/>
</dbReference>
<keyword evidence="3" id="KW-1133">Transmembrane helix</keyword>
<dbReference type="Pfam" id="PF00668">
    <property type="entry name" value="Condensation"/>
    <property type="match status" value="7"/>
</dbReference>
<feature type="domain" description="Carrier" evidence="4">
    <location>
        <begin position="5512"/>
        <end position="5587"/>
    </location>
</feature>
<dbReference type="InterPro" id="IPR020845">
    <property type="entry name" value="AMP-binding_CS"/>
</dbReference>
<organism evidence="5 6">
    <name type="scientific">Adineta steineri</name>
    <dbReference type="NCBI Taxonomy" id="433720"/>
    <lineage>
        <taxon>Eukaryota</taxon>
        <taxon>Metazoa</taxon>
        <taxon>Spiralia</taxon>
        <taxon>Gnathifera</taxon>
        <taxon>Rotifera</taxon>
        <taxon>Eurotatoria</taxon>
        <taxon>Bdelloidea</taxon>
        <taxon>Adinetida</taxon>
        <taxon>Adinetidae</taxon>
        <taxon>Adineta</taxon>
    </lineage>
</organism>
<dbReference type="SUPFAM" id="SSF47336">
    <property type="entry name" value="ACP-like"/>
    <property type="match status" value="4"/>
</dbReference>
<protein>
    <recommendedName>
        <fullName evidence="4">Carrier domain-containing protein</fullName>
    </recommendedName>
</protein>
<dbReference type="Pfam" id="PF00550">
    <property type="entry name" value="PP-binding"/>
    <property type="match status" value="4"/>
</dbReference>
<dbReference type="EMBL" id="CAJOAY010001501">
    <property type="protein sequence ID" value="CAF3851358.1"/>
    <property type="molecule type" value="Genomic_DNA"/>
</dbReference>
<dbReference type="InterPro" id="IPR042099">
    <property type="entry name" value="ANL_N_sf"/>
</dbReference>
<dbReference type="InterPro" id="IPR000873">
    <property type="entry name" value="AMP-dep_synth/lig_dom"/>
</dbReference>
<dbReference type="PROSITE" id="PS50075">
    <property type="entry name" value="CARRIER"/>
    <property type="match status" value="4"/>
</dbReference>
<dbReference type="InterPro" id="IPR009081">
    <property type="entry name" value="PP-bd_ACP"/>
</dbReference>
<sequence>PASFAQVHLLLGEQTHFDTNTRQIINYNMLFVYSLHSEHTLSVEKLRHTLQLVVTKHQSLQTSLIFDIEKNLFMQQVISLNNNNNTQFIFIESTYESEEQLHDIMKNEKCNPQLFDLAQGLVFRCHLVYYEQISSDHLLSDRDVVMFNFHHAIFDLSSMEVFLHDLNQAYTTGQLSFGVDNNTIRYLDYAVIEQQMSMSGASMFWLDALLDGHLDQSLSLPYDRYRLINQHRTDRTKPISFDFGEDLSHHFLNYASSNNIKHEHLALATYFIFLFKLTNGEKDLCIAKNIDNRYRDELKSIIGLFANVIPLRCQLDPHWSFHYLLDYVREMTTNSMKYSYFPLQRILNQHPNVSKPAFLDISFQFLPSMTSSGNKLIMIGDSQLYSISSIMNINDNEITNKYDFSLQIQHDLNINQLSCTINASLELFNIETIDKISQRFHSISNQLLSFIDDQTNKPIHELSIILSNEQYLMQSMNNTLISFPSPPFTCIHHEFVYQVMKHPQKLAVELDEQSLTYCELLYYVQLLSLTLVNEYHVFPGEIVCQCIERSLSMVIGIMGIEMAGGVYCPLSPGDPQHRLYTLTQQTESRLVLVHWLTKSEFNNKVVSIDIHSPWINNDIISDIDVDRLSSITVTPNDIAYIIFTSGSTGIPKAVKVRHMNFAACIYSLIGSNTLNKYDTVVQMARCSFDLQLQEILGSLMIGVTVVLLHPKGTVDFDYLSHVLHTKEVTYMQSVPSLLQSFFIFLEQCDNANAIKHLRSICCAGEPFSVSLRTLIANIGISHCTVWNLYGSTETTLVSTHHLVDIKSNNANIPIGRSLPNYQSLLLNKFLQSTSIRQKGELFVGGVGVFAGYLGYNNLTAKALIEIDGELFYRVGDLVRMDNDGLLYYQGRIDHQIKLHGQRIELGEIERYLLNITSISACVVMKWNDDYLVAYVQSSDINEQELREHCQSHLPPHMIPSFFIILDKLPLNANGKIDRKLLPPPHFASIHLTNSIELLLPTNDIEVSIHHIWCETLKLNQISTDTNIFTIGGHSLLMMQLFHRYKIEFHLETNTLSISNLFQHPTISHHAQLIQQSIKTIHIVDEYSWSSLHLIQARASFAQERIYLDEQIRFSSKKTTMNNMYVIPLLYRISSMNDHVSITRLQHAFQSVITKHQILRTALFLDTNGTIIQHCLDAHIILNDDMKSCGLTIINVHNDDCRHMNEIIAEILNQADLFDLSRGRVIRFHILRHCGYSQDSISYENGDLLSENDHILISIHHACFDGASTSIFLRDLSLAYQSHDSLSMNENTLNYIDYSVHELVMDMSLSRQFWYSQLQRYNIECSLSLPVDRQRSSTNQQRSGLASIVEINFDNEICTSFLNYASSHHLTLFQLGLSIFYVFLFKLTHGETDLCIGSISANRYRGELVNMIGMFVSTLPYRVELDPHWSFDEVVKYVQENCLSILEHSHYPLQHILGDNRSSQSNVSFLETIFDFISVSKDMGYLYLNDATLEQMPLEQSAQVSKFDFSLTFQYNPLSDNNRLSCRFVCSLDLFEKSTISKIGQRFEYMLEQVFQTQSSSTTMIDISPSIEKLWLIFPEEAEEMELVVFHRVESIMNEAPASFAQALLWHNKSIHFTPYISQVPIYNMPFVYSVNLHHTLSVQHLRHALQHIVTKHESLRTSLIFHAETDRLLQQIVDTNDTSRQLFTFIESTYQTQEQLSDIIHEEKYNPRLFDISQGLVFRCHLVYYKQISSKHLLSHKDLLIFNFHHALFDFPSMQMFHHDLNQAYTTGQLLYDDNNLLRYLDYAVIEQQMSMTGASMFWLDALHDCKLDQTLTLPFDRYRLSNEHRTGHTTSISFDFGQDLSHDFLTHASSTSISLEHLTFAIYFIFLFKLTNGQTDLCLAMNINNNRYRDELKSIIGLFENIIPLRCQLDPHWYFHQLLEHVQEITTNTMKYSYFPLQLILDQHPHVSKYAFLDTSLEFISNKSNNAMMIGDSQLVPESFLFNINEDEILSEVVCQCVERSLSMVIGIMAIEMAGGVYCPLSPRDPYHRLHALTQQTQSRLVLVHYLTKTKFNDDIISLDIDSILNISYLDKNGLSSVIVKGEEIAYIIFTSGSTGTPKAVQVRHKNFIDCIHSLTYINSFNKDDTVVQMTRCSFDIHVQEILGTLLVGGTLIMLHRGGTINFDYLSKVLQNKQITYIHTVPSFLHNLFIFIEQNYKINAVKHLRSLCSIGEAFAVHLIDLIVKIGITNCIVWNLYGPAETTIVSTFHKVDLIEDTRSVSIGRPLLNYRCMIMNQYLQSSAIGQEGELLVGGAGVFTGYLGRDDLTAKALVEIDGQLFYRTGDLARINNNGLLHYQGRKDYQIKLHGQRIELGEIERCLLNTSISACVVMKWNDDYLVAYVQSSDINEEQLRQHCQSNLPPHMIPSIFIILDKLPLNQNGKIDRKLLLPPNFASIHFTGHDEHLLPMNENEIIIHQIWCDLLKQKQISTSTNIFTVGGHSLVIMQLFHRYKIQFHLETNTLSITDLFQHPTIIDHAQLIYQTMNVKENINEYYWSSLHIMKTKASFAQERIFLDEQIRFSSTNNNSNNMYVIPLIYRISSMNNHISISQLQHAFQSIITKHQILRTALYLHTNGNIIQHCLDANVILNDKKSSRFFMINLLNEEHEQNEIVKKILNQSDLFDLSRGHVINCHILRHAQSNHSYTQNNDDLLTKDDLILFTIHHAMFDGASTSTFIRDFSLAYQSNALLPVDDNLLQYIDYSIHEHIMDMTLSQEFWLLELKGYNLTHQLPLPVDRQRLSTNQQRSGAASIAEITFDDEICASFLNYASSHHLTLFQLGLSIFYVFLFKLTHGETDLCISSINANRYRGELVNMIGMFVSTLPYRVELDSHWSFDEVVKYVQEKCLSILEHSHYPLQHILGDNRLSQSNVSFLEIMFDFITVSTDISGLYLNGVNLEQVLLDESYEMAKFDFSLNFTYNSSSDDNQLSCSFVCSSDLFDERTVEIIGRRFQQVLEQLFLSKSSTKCIDLYETSVSRIDLILPEEVEERQAIMFHRLENITNEAPASFAQYRIWYQNQGDADTDPSSLTSHNIPYFYRLCTGDILSVEQLRHALQLIVNKHESLDTSLIYDSNKKLLMQRVLTQQDTDIDMFTITESTYETDEQLNRIIENEKCNSQLFDLDQGPVFRCHVIYNKQISSNNILSDQDIIIFNFHHAFFDYPSMNIFLHDLNQAYKTGHLTTDNDTTLRYIDYALIEQQMPMTGASMYWRDTLYDCHLDQSLSLPYDRHRLSNEHRTNRATSISFDFGQDRSHHFLLYASSNNIKHEHLALATYFIFLFKLTNGEKDICIAMNINNRYRDELKSIIGLFESIIPLRCQLDPHWSFQYLLDYVREITTKSLKYSYFPLQHILKQHPNVSKPAFLDISFQFLSLMANTDDKLIMIGDSQLSSIPYTTDINDNEIKNKYDFSLLIQHDLNINQLSCTINASLDLFNVETIDKISQRFHSILNQLFTSVDNQMNKSIYEISLSLPNERLLMQSMNNTQVSFSSPVTCIHHEFVYQVMQHPQKLAVELDEQSLTYCELLHYVQVLSLHLINKYHVIPGEIVCQCVERSLSMVIGIMGIEMAGCVYCPLSPRDPQHRLHALTQQTQSRLVLVHHLTKTKFNDDIISLDIDSVITSCTSECVIDVNRLSKVITVSDDVAYIIFTSGSTGTPKAAQTRHRNFTNFVHSIQNAAVLNEQDTVSQICAPTYDVHVMEIMGSLLLCATVVMLHPYGNMDFEYFAHTLQHKQITCFAPVPTFLNHLCDFLAHSNRYPLPSVRSLCIGGEPFSQKLVHRLRSHIKTIREEGELFIGGVGVFAGYLGRDDLTAKALVEIDGELFYRTGDLVRMDNNGLLHFQGRKDHQIKLHGQRIELGEIERCLLNITAISVCVVMKWNDDYLVAYVQSSDINEQELREHCQSHLPPHMIPSIFIILDKLPLNPNGKIDRKLLPPPNFSSIQLTSNIDLLTPSNENEIIIHHIWCDLFKQKQISTNTNIFTLGGHSLIIMQLFHQYKIQFHLETNTLSITDLFQHPTIIDHAQLIYQTMNMTKNINDCHWSPLQIIQAKASFAQERIFLDEQIRFSSANNNTNMYVIPLIYRVSSMNDHISISRLQHAFQSVITKHQILRTALYLDTNGTIMQHYLDANTSFNDKKSSRFSIIHHSDEEHEENEIVKKILSQSDLFDLSKGHVINCHILRRQQSNHSLTHNNDDLLTKDDRILFTFHHACFDGASTSVFIRDLPLAYQSNELLSIDDNSLQYIDYSIHEHIMDMTLSQEFWLLELKGYNLTHQLPLPVDRQRLSTDQRSGLASLARITFDNDICTSFLNYASSHHLTLFQLGLSVFHVFLFKLTHGESDLCISSINANRYRSELVNMIGMFVSTLPYRLEINSNWSFDEVVEYVQEKCLSILEHSHYPLQHILSNLHMNQSNVSFLEILFDFITISEEMNDLCLNGVRLQEVSLNDSYEMAKFDFFLNFIYNPSSHDNHLCCSFICSSDLFDGTTLTTIGRRFQHILEQLFSSKSSTNCIDLYCTSISKVDLILPEEVEERQAIMFHRLENISNEEPASFAQCRIWSENQRDTDTDQSSLITHNIPYFYRLCTGDILSVEQLRRALQLILNKHESLHTSLIYDSNKNILMQRVLTQQDINDDMFTVTESTYETDEQLNVIIENEKCNPQLFDLVQGLVFRCHIIYYRQISSNKMLSDKDIIIFNFHHAFFDYPSINIFLHDLDQAYKTGQLTTDNATTLRYIDYALIEQQMSMTSAHMYWLDALHDSHLDQSLSLPYDRYRLINEHRTDRSTSIAFDFGQDLSHHFLNYTSSNNIKHQHLALATYFIFLFKLTNGDKDLCIAMNIDNRYRDELKSIIGLFENIIPLRCQLDPHWSFHYLLDYVREITTNSIKYSYFPLQCILNQHPTISKPAFLDISFQFLSSMKKTDNKLIIVGDSHLSSIPSAMNIDENEIIDKYDFSLLIQHDLNANQLSCTINATLDLFNVETIDKISQRFHSMLKQLFTSVDNQMNTPIYEISVTLSNERLLVQSMNNAQVSFPSAVTCIHHAFVYQVMKHPQKLAVELDEQSLTYSELLHYVQVLSLHLIKKYVVVPCEIICQCVERSLSMVIGIMAIEMAGGVYCPLSPRDPQHRLHTLIEQTQARLVLVHWLSKKQVDDDITTFDISSTLVNHDMCIVVDVNQLSNVTITPENIAYIIFTSGSTGIPKAIQTRHRNFSNFIHSLHHTRALNGQDVVVQICAPTYDVHVMEIIGEPISMKLVHRLRNHIQKKCDIYNIYAPAETTVVSIYHCIELISLETSVPLGRPLPNEQYKILDMFFQSIANGQEGELFIGGVGIFAGYLNRDDLTKKALIKIDNEFFYRSGDLVKTDRQGYIHYITRKDFQIKLRGQRIELGEIERCLLETTVSACVAIKWNDDHLVAYVQSSDIAEKQLRDHCESHLPPHMIPSYFIILDKLPLNANGKIDRKFLPSLNFSSSSIDHVDNVPYTILEQQLQDIFSQAFHIQSPRVEAPFNQLGGTSLDAIRVLALIRQQLCTNIDIGLFFTNPSIRQLAQAIEPLLILNAPQENASTVNEIYETHLHFSPSFVIESVGIVFLICQWLWPIIIIHRWCPLFFPILPAFHLLFYVICSRLFSPCYIQTDNLFSWSYYRWWFLDRLWNNNTFWLQHILGTPLYNYYLRLCGARISPNTHIYTTIIDAPWLLEIGDGAWIANETYLNCLYFNDDDTFNLSPIRIGSNCSIGTRSVLFDGLDMQNNIIVQPMSSVTGFIASETIIDGKEHKSLSSDLSIVQSNRSLSIWLKICQIILIISIICIHCTLLILVYKVYSIRQIPLLISIAFCWTLWSIIGCFISLLLLKFIVGPCAAGDIYPITSWLYLQKIWLRQLIVSSFHHAWLLSTAYDYLYPYVLRWLGAHIEENVKIAEIDTFLSCPTNLLKLEMGVTTFGGVSIVPTELTPSGDHRVDQIILGSHTNLANGCSILPGSCLESETMIGNLTRITRETKSKSGVVLMGVPARTMPFQMPVTPKNQDQIEIIPFWHTCLSNYVSKCLLLSIYSFGGLVGGSIIHTILVCGLYRCRSYIRHQIIQQIIGRMSQDHAQFICPFLGNTQWLIRLFRAYGAHIGENAIMPDISSITDYHLMAIGDNVRLNVGTQIQCHSFEQRIFKLDPVSIGNSCVLMSGSIVMAGCKLMGNNRLCPLTLIMKNDQLPPDTH</sequence>
<dbReference type="Pfam" id="PF00501">
    <property type="entry name" value="AMP-binding"/>
    <property type="match status" value="5"/>
</dbReference>
<keyword evidence="3" id="KW-0472">Membrane</keyword>
<feature type="non-terminal residue" evidence="5">
    <location>
        <position position="1"/>
    </location>
</feature>
<evidence type="ECO:0000259" key="4">
    <source>
        <dbReference type="PROSITE" id="PS50075"/>
    </source>
</evidence>
<dbReference type="Gene3D" id="3.30.559.30">
    <property type="entry name" value="Nonribosomal peptide synthetase, condensation domain"/>
    <property type="match status" value="7"/>
</dbReference>
<dbReference type="Pfam" id="PF13193">
    <property type="entry name" value="AMP-binding_C"/>
    <property type="match status" value="3"/>
</dbReference>
<accession>A0A819EIJ9</accession>
<dbReference type="InterPro" id="IPR036736">
    <property type="entry name" value="ACP-like_sf"/>
</dbReference>
<dbReference type="InterPro" id="IPR023213">
    <property type="entry name" value="CAT-like_dom_sf"/>
</dbReference>
<dbReference type="InterPro" id="IPR045851">
    <property type="entry name" value="AMP-bd_C_sf"/>
</dbReference>
<dbReference type="SUPFAM" id="SSF56801">
    <property type="entry name" value="Acetyl-CoA synthetase-like"/>
    <property type="match status" value="4"/>
</dbReference>
<feature type="domain" description="Carrier" evidence="4">
    <location>
        <begin position="2450"/>
        <end position="2528"/>
    </location>
</feature>
<dbReference type="PANTHER" id="PTHR45527">
    <property type="entry name" value="NONRIBOSOMAL PEPTIDE SYNTHETASE"/>
    <property type="match status" value="1"/>
</dbReference>
<evidence type="ECO:0000256" key="1">
    <source>
        <dbReference type="ARBA" id="ARBA00022450"/>
    </source>
</evidence>
<proteinExistence type="predicted"/>
<comment type="caution">
    <text evidence="5">The sequence shown here is derived from an EMBL/GenBank/DDBJ whole genome shotgun (WGS) entry which is preliminary data.</text>
</comment>
<evidence type="ECO:0000313" key="6">
    <source>
        <dbReference type="Proteomes" id="UP000663881"/>
    </source>
</evidence>
<dbReference type="Gene3D" id="1.10.1200.10">
    <property type="entry name" value="ACP-like"/>
    <property type="match status" value="4"/>
</dbReference>
<dbReference type="InterPro" id="IPR001242">
    <property type="entry name" value="Condensation_dom"/>
</dbReference>
<feature type="transmembrane region" description="Helical" evidence="3">
    <location>
        <begin position="5824"/>
        <end position="5847"/>
    </location>
</feature>
<dbReference type="GO" id="GO:0009239">
    <property type="term" value="P:enterobactin biosynthetic process"/>
    <property type="evidence" value="ECO:0007669"/>
    <property type="project" value="TreeGrafter"/>
</dbReference>
<keyword evidence="1" id="KW-0596">Phosphopantetheine</keyword>
<feature type="transmembrane region" description="Helical" evidence="3">
    <location>
        <begin position="5859"/>
        <end position="5882"/>
    </location>
</feature>
<evidence type="ECO:0000313" key="5">
    <source>
        <dbReference type="EMBL" id="CAF3851358.1"/>
    </source>
</evidence>
<dbReference type="GO" id="GO:0009366">
    <property type="term" value="C:enterobactin synthetase complex"/>
    <property type="evidence" value="ECO:0007669"/>
    <property type="project" value="TreeGrafter"/>
</dbReference>
<evidence type="ECO:0000256" key="3">
    <source>
        <dbReference type="SAM" id="Phobius"/>
    </source>
</evidence>
<dbReference type="Gene3D" id="3.40.50.12780">
    <property type="entry name" value="N-terminal domain of ligase-like"/>
    <property type="match status" value="6"/>
</dbReference>
<dbReference type="GO" id="GO:0005829">
    <property type="term" value="C:cytosol"/>
    <property type="evidence" value="ECO:0007669"/>
    <property type="project" value="TreeGrafter"/>
</dbReference>
<dbReference type="Proteomes" id="UP000663881">
    <property type="component" value="Unassembled WGS sequence"/>
</dbReference>
<dbReference type="Gene3D" id="3.30.559.10">
    <property type="entry name" value="Chloramphenicol acetyltransferase-like domain"/>
    <property type="match status" value="7"/>
</dbReference>
<feature type="transmembrane region" description="Helical" evidence="3">
    <location>
        <begin position="6075"/>
        <end position="6100"/>
    </location>
</feature>
<dbReference type="Gene3D" id="3.30.300.30">
    <property type="match status" value="4"/>
</dbReference>